<evidence type="ECO:0000313" key="2">
    <source>
        <dbReference type="EMBL" id="MBO0349717.1"/>
    </source>
</evidence>
<dbReference type="PANTHER" id="PTHR41878:SF1">
    <property type="entry name" value="TNPR PROTEIN"/>
    <property type="match status" value="1"/>
</dbReference>
<organism evidence="2 3">
    <name type="scientific">Phormidium pseudopriestleyi FRX01</name>
    <dbReference type="NCBI Taxonomy" id="1759528"/>
    <lineage>
        <taxon>Bacteria</taxon>
        <taxon>Bacillati</taxon>
        <taxon>Cyanobacteriota</taxon>
        <taxon>Cyanophyceae</taxon>
        <taxon>Oscillatoriophycideae</taxon>
        <taxon>Oscillatoriales</taxon>
        <taxon>Oscillatoriaceae</taxon>
        <taxon>Phormidium</taxon>
    </lineage>
</organism>
<dbReference type="Proteomes" id="UP000664844">
    <property type="component" value="Unassembled WGS sequence"/>
</dbReference>
<dbReference type="SUPFAM" id="SSF159941">
    <property type="entry name" value="MM3350-like"/>
    <property type="match status" value="1"/>
</dbReference>
<evidence type="ECO:0000313" key="3">
    <source>
        <dbReference type="Proteomes" id="UP000664844"/>
    </source>
</evidence>
<accession>A0ABS3FRH1</accession>
<comment type="caution">
    <text evidence="2">The sequence shown here is derived from an EMBL/GenBank/DDBJ whole genome shotgun (WGS) entry which is preliminary data.</text>
</comment>
<dbReference type="InterPro" id="IPR024047">
    <property type="entry name" value="MM3350-like_sf"/>
</dbReference>
<protein>
    <submittedName>
        <fullName evidence="2">Plasmid pRiA4b ORF-3 family protein</fullName>
    </submittedName>
</protein>
<gene>
    <name evidence="2" type="ORF">J0895_11470</name>
</gene>
<evidence type="ECO:0000259" key="1">
    <source>
        <dbReference type="Pfam" id="PF07929"/>
    </source>
</evidence>
<dbReference type="Gene3D" id="3.10.290.30">
    <property type="entry name" value="MM3350-like"/>
    <property type="match status" value="1"/>
</dbReference>
<keyword evidence="3" id="KW-1185">Reference proteome</keyword>
<name>A0ABS3FRH1_9CYAN</name>
<dbReference type="PANTHER" id="PTHR41878">
    <property type="entry name" value="LEXA REPRESSOR-RELATED"/>
    <property type="match status" value="1"/>
</dbReference>
<dbReference type="Pfam" id="PF07929">
    <property type="entry name" value="PRiA4_ORF3"/>
    <property type="match status" value="1"/>
</dbReference>
<sequence>MNQTKPNEHESIYQIKVTIKESEPLIWREIQVRSHITLYKLQRILQVVMGWGNTHLHQFTIDGTCYGQSHPEYGLEMKTERRARLDELVPEENASFIYEYNLDDSWLHEITVEKILEPTTGVHYPRCVAGDRACPPEECGGIRGYAEVLEILKNPEDPDYAETREWVKEDFDPEVFELDEVNRHLKSIR</sequence>
<dbReference type="InterPro" id="IPR012912">
    <property type="entry name" value="Plasmid_pRiA4b_Orf3-like"/>
</dbReference>
<dbReference type="EMBL" id="JAFLQW010000307">
    <property type="protein sequence ID" value="MBO0349717.1"/>
    <property type="molecule type" value="Genomic_DNA"/>
</dbReference>
<reference evidence="2 3" key="1">
    <citation type="submission" date="2021-03" db="EMBL/GenBank/DDBJ databases">
        <title>Metabolic Capacity of the Antarctic Cyanobacterium Phormidium pseudopriestleyi that Sustains Oxygenic Photosynthesis in the Presence of Hydrogen Sulfide.</title>
        <authorList>
            <person name="Lumian J.E."/>
            <person name="Jungblut A.D."/>
            <person name="Dillon M.L."/>
            <person name="Hawes I."/>
            <person name="Doran P.T."/>
            <person name="Mackey T.J."/>
            <person name="Dick G.J."/>
            <person name="Grettenberger C.L."/>
            <person name="Sumner D.Y."/>
        </authorList>
    </citation>
    <scope>NUCLEOTIDE SEQUENCE [LARGE SCALE GENOMIC DNA]</scope>
    <source>
        <strain evidence="2 3">FRX01</strain>
    </source>
</reference>
<dbReference type="RefSeq" id="WP_207088224.1">
    <property type="nucleotide sequence ID" value="NZ_JAFLQW010000307.1"/>
</dbReference>
<proteinExistence type="predicted"/>
<feature type="domain" description="Plasmid pRiA4b Orf3-like" evidence="1">
    <location>
        <begin position="12"/>
        <end position="180"/>
    </location>
</feature>